<keyword evidence="9" id="KW-0238">DNA-binding</keyword>
<dbReference type="Gene3D" id="3.30.1490.190">
    <property type="match status" value="1"/>
</dbReference>
<dbReference type="SUPFAM" id="SSF46785">
    <property type="entry name" value="Winged helix' DNA-binding domain"/>
    <property type="match status" value="1"/>
</dbReference>
<feature type="binding site" evidence="11">
    <location>
        <position position="105"/>
    </location>
    <ligand>
        <name>Zn(2+)</name>
        <dbReference type="ChEBI" id="CHEBI:29105"/>
    </ligand>
</feature>
<evidence type="ECO:0000256" key="10">
    <source>
        <dbReference type="ARBA" id="ARBA00023163"/>
    </source>
</evidence>
<comment type="similarity">
    <text evidence="2">Belongs to the Fur family.</text>
</comment>
<keyword evidence="7" id="KW-0408">Iron</keyword>
<dbReference type="InterPro" id="IPR002481">
    <property type="entry name" value="FUR"/>
</dbReference>
<evidence type="ECO:0000256" key="9">
    <source>
        <dbReference type="ARBA" id="ARBA00023125"/>
    </source>
</evidence>
<comment type="caution">
    <text evidence="12">The sequence shown here is derived from an EMBL/GenBank/DDBJ whole genome shotgun (WGS) entry which is preliminary data.</text>
</comment>
<evidence type="ECO:0000313" key="12">
    <source>
        <dbReference type="EMBL" id="TPW74018.1"/>
    </source>
</evidence>
<dbReference type="OrthoDB" id="5242893at2"/>
<evidence type="ECO:0000256" key="5">
    <source>
        <dbReference type="ARBA" id="ARBA00022723"/>
    </source>
</evidence>
<dbReference type="Proteomes" id="UP000316252">
    <property type="component" value="Unassembled WGS sequence"/>
</dbReference>
<dbReference type="InterPro" id="IPR036390">
    <property type="entry name" value="WH_DNA-bd_sf"/>
</dbReference>
<feature type="binding site" evidence="11">
    <location>
        <position position="145"/>
    </location>
    <ligand>
        <name>Zn(2+)</name>
        <dbReference type="ChEBI" id="CHEBI:29105"/>
    </ligand>
</feature>
<keyword evidence="8" id="KW-0805">Transcription regulation</keyword>
<dbReference type="AlphaFoldDB" id="A0A506XZ70"/>
<keyword evidence="5 11" id="KW-0479">Metal-binding</keyword>
<evidence type="ECO:0000256" key="11">
    <source>
        <dbReference type="PIRSR" id="PIRSR602481-1"/>
    </source>
</evidence>
<feature type="binding site" evidence="11">
    <location>
        <position position="142"/>
    </location>
    <ligand>
        <name>Zn(2+)</name>
        <dbReference type="ChEBI" id="CHEBI:29105"/>
    </ligand>
</feature>
<dbReference type="Pfam" id="PF01475">
    <property type="entry name" value="FUR"/>
    <property type="match status" value="1"/>
</dbReference>
<dbReference type="GO" id="GO:0008270">
    <property type="term" value="F:zinc ion binding"/>
    <property type="evidence" value="ECO:0007669"/>
    <property type="project" value="TreeGrafter"/>
</dbReference>
<dbReference type="EMBL" id="VHQG01000005">
    <property type="protein sequence ID" value="TPW74018.1"/>
    <property type="molecule type" value="Genomic_DNA"/>
</dbReference>
<evidence type="ECO:0000256" key="6">
    <source>
        <dbReference type="ARBA" id="ARBA00022833"/>
    </source>
</evidence>
<name>A0A506XZ70_9MICO</name>
<evidence type="ECO:0000256" key="8">
    <source>
        <dbReference type="ARBA" id="ARBA00023015"/>
    </source>
</evidence>
<dbReference type="InterPro" id="IPR036388">
    <property type="entry name" value="WH-like_DNA-bd_sf"/>
</dbReference>
<keyword evidence="10" id="KW-0804">Transcription</keyword>
<dbReference type="RefSeq" id="WP_141164597.1">
    <property type="nucleotide sequence ID" value="NZ_VHQG01000005.1"/>
</dbReference>
<dbReference type="PANTHER" id="PTHR33202:SF18">
    <property type="entry name" value="TRANSCRIPTIONAL REGULATOR FURA"/>
    <property type="match status" value="1"/>
</dbReference>
<dbReference type="GO" id="GO:1900376">
    <property type="term" value="P:regulation of secondary metabolite biosynthetic process"/>
    <property type="evidence" value="ECO:0007669"/>
    <property type="project" value="TreeGrafter"/>
</dbReference>
<gene>
    <name evidence="12" type="ORF">FJ657_15310</name>
</gene>
<proteinExistence type="inferred from homology"/>
<dbReference type="GO" id="GO:0000976">
    <property type="term" value="F:transcription cis-regulatory region binding"/>
    <property type="evidence" value="ECO:0007669"/>
    <property type="project" value="TreeGrafter"/>
</dbReference>
<keyword evidence="3" id="KW-0963">Cytoplasm</keyword>
<evidence type="ECO:0000256" key="7">
    <source>
        <dbReference type="ARBA" id="ARBA00023004"/>
    </source>
</evidence>
<organism evidence="12 13">
    <name type="scientific">Schumannella soli</name>
    <dbReference type="NCBI Taxonomy" id="2590779"/>
    <lineage>
        <taxon>Bacteria</taxon>
        <taxon>Bacillati</taxon>
        <taxon>Actinomycetota</taxon>
        <taxon>Actinomycetes</taxon>
        <taxon>Micrococcales</taxon>
        <taxon>Microbacteriaceae</taxon>
        <taxon>Schumannella</taxon>
    </lineage>
</organism>
<dbReference type="InterPro" id="IPR043135">
    <property type="entry name" value="Fur_C"/>
</dbReference>
<feature type="binding site" evidence="11">
    <location>
        <position position="102"/>
    </location>
    <ligand>
        <name>Zn(2+)</name>
        <dbReference type="ChEBI" id="CHEBI:29105"/>
    </ligand>
</feature>
<dbReference type="Gene3D" id="1.10.10.10">
    <property type="entry name" value="Winged helix-like DNA-binding domain superfamily/Winged helix DNA-binding domain"/>
    <property type="match status" value="1"/>
</dbReference>
<protein>
    <submittedName>
        <fullName evidence="12">Transcriptional repressor</fullName>
    </submittedName>
</protein>
<evidence type="ECO:0000256" key="2">
    <source>
        <dbReference type="ARBA" id="ARBA00007957"/>
    </source>
</evidence>
<dbReference type="GO" id="GO:0003700">
    <property type="term" value="F:DNA-binding transcription factor activity"/>
    <property type="evidence" value="ECO:0007669"/>
    <property type="project" value="InterPro"/>
</dbReference>
<keyword evidence="4" id="KW-0678">Repressor</keyword>
<dbReference type="PANTHER" id="PTHR33202">
    <property type="entry name" value="ZINC UPTAKE REGULATION PROTEIN"/>
    <property type="match status" value="1"/>
</dbReference>
<dbReference type="GO" id="GO:0005737">
    <property type="term" value="C:cytoplasm"/>
    <property type="evidence" value="ECO:0007669"/>
    <property type="project" value="UniProtKB-SubCell"/>
</dbReference>
<reference evidence="12 13" key="1">
    <citation type="submission" date="2019-06" db="EMBL/GenBank/DDBJ databases">
        <authorList>
            <person name="Li F."/>
        </authorList>
    </citation>
    <scope>NUCLEOTIDE SEQUENCE [LARGE SCALE GENOMIC DNA]</scope>
    <source>
        <strain evidence="12 13">10F1D-1</strain>
    </source>
</reference>
<sequence length="146" mass="15742">MDDLAVRTEPAADADAAALRSAGLKVTRGRLAALRLLQRMPHSDAETIHRHAVTDEPTLSVQSMHNVLTDLTRAGLLRRIEPERSAALYERRVGDNHHHVVCRACGKVADVDCVVGHAPCLAPSDAGGFAIDTAEVVFWGLCADCR</sequence>
<dbReference type="GO" id="GO:0045892">
    <property type="term" value="P:negative regulation of DNA-templated transcription"/>
    <property type="evidence" value="ECO:0007669"/>
    <property type="project" value="TreeGrafter"/>
</dbReference>
<comment type="cofactor">
    <cofactor evidence="11">
        <name>Zn(2+)</name>
        <dbReference type="ChEBI" id="CHEBI:29105"/>
    </cofactor>
    <text evidence="11">Binds 1 zinc ion per subunit.</text>
</comment>
<accession>A0A506XZ70</accession>
<comment type="subcellular location">
    <subcellularLocation>
        <location evidence="1">Cytoplasm</location>
    </subcellularLocation>
</comment>
<evidence type="ECO:0000256" key="1">
    <source>
        <dbReference type="ARBA" id="ARBA00004496"/>
    </source>
</evidence>
<evidence type="ECO:0000313" key="13">
    <source>
        <dbReference type="Proteomes" id="UP000316252"/>
    </source>
</evidence>
<keyword evidence="13" id="KW-1185">Reference proteome</keyword>
<dbReference type="CDD" id="cd07153">
    <property type="entry name" value="Fur_like"/>
    <property type="match status" value="1"/>
</dbReference>
<evidence type="ECO:0000256" key="4">
    <source>
        <dbReference type="ARBA" id="ARBA00022491"/>
    </source>
</evidence>
<evidence type="ECO:0000256" key="3">
    <source>
        <dbReference type="ARBA" id="ARBA00022490"/>
    </source>
</evidence>
<keyword evidence="6 11" id="KW-0862">Zinc</keyword>